<organism evidence="12">
    <name type="scientific">uncultured Campylobacterales bacterium</name>
    <dbReference type="NCBI Taxonomy" id="352960"/>
    <lineage>
        <taxon>Bacteria</taxon>
        <taxon>Pseudomonadati</taxon>
        <taxon>Campylobacterota</taxon>
        <taxon>Epsilonproteobacteria</taxon>
        <taxon>Campylobacterales</taxon>
        <taxon>environmental samples</taxon>
    </lineage>
</organism>
<dbReference type="InterPro" id="IPR023674">
    <property type="entry name" value="Ribosomal_uL1-like"/>
</dbReference>
<protein>
    <recommendedName>
        <fullName evidence="9 10">Large ribosomal subunit protein uL1</fullName>
    </recommendedName>
</protein>
<comment type="similarity">
    <text evidence="1 10 11">Belongs to the universal ribosomal protein uL1 family.</text>
</comment>
<dbReference type="InterPro" id="IPR002143">
    <property type="entry name" value="Ribosomal_uL1"/>
</dbReference>
<evidence type="ECO:0000256" key="1">
    <source>
        <dbReference type="ARBA" id="ARBA00010531"/>
    </source>
</evidence>
<keyword evidence="6 10" id="KW-0694">RNA-binding</keyword>
<dbReference type="GO" id="GO:0019843">
    <property type="term" value="F:rRNA binding"/>
    <property type="evidence" value="ECO:0007669"/>
    <property type="project" value="UniProtKB-UniRule"/>
</dbReference>
<dbReference type="EMBL" id="CACVAW010000033">
    <property type="protein sequence ID" value="CAA6808752.1"/>
    <property type="molecule type" value="Genomic_DNA"/>
</dbReference>
<dbReference type="GO" id="GO:0000049">
    <property type="term" value="F:tRNA binding"/>
    <property type="evidence" value="ECO:0007669"/>
    <property type="project" value="UniProtKB-KW"/>
</dbReference>
<dbReference type="GO" id="GO:0006417">
    <property type="term" value="P:regulation of translation"/>
    <property type="evidence" value="ECO:0007669"/>
    <property type="project" value="UniProtKB-KW"/>
</dbReference>
<dbReference type="HAMAP" id="MF_01318_B">
    <property type="entry name" value="Ribosomal_uL1_B"/>
    <property type="match status" value="1"/>
</dbReference>
<proteinExistence type="inferred from homology"/>
<dbReference type="AlphaFoldDB" id="A0A6S6T0L5"/>
<keyword evidence="7 10" id="KW-0689">Ribosomal protein</keyword>
<evidence type="ECO:0000256" key="6">
    <source>
        <dbReference type="ARBA" id="ARBA00022884"/>
    </source>
</evidence>
<name>A0A6S6T0L5_9BACT</name>
<evidence type="ECO:0000313" key="12">
    <source>
        <dbReference type="EMBL" id="CAA6808752.1"/>
    </source>
</evidence>
<evidence type="ECO:0000256" key="8">
    <source>
        <dbReference type="ARBA" id="ARBA00023274"/>
    </source>
</evidence>
<evidence type="ECO:0000256" key="11">
    <source>
        <dbReference type="RuleBase" id="RU000659"/>
    </source>
</evidence>
<accession>A0A6S6T0L5</accession>
<keyword evidence="4 10" id="KW-0699">rRNA-binding</keyword>
<evidence type="ECO:0000256" key="5">
    <source>
        <dbReference type="ARBA" id="ARBA00022845"/>
    </source>
</evidence>
<dbReference type="InterPro" id="IPR028364">
    <property type="entry name" value="Ribosomal_uL1/biogenesis"/>
</dbReference>
<dbReference type="Pfam" id="PF00687">
    <property type="entry name" value="Ribosomal_L1"/>
    <property type="match status" value="1"/>
</dbReference>
<keyword evidence="3 10" id="KW-0820">tRNA-binding</keyword>
<dbReference type="PANTHER" id="PTHR36427">
    <property type="entry name" value="54S RIBOSOMAL PROTEIN L1, MITOCHONDRIAL"/>
    <property type="match status" value="1"/>
</dbReference>
<keyword evidence="5 10" id="KW-0810">Translation regulation</keyword>
<comment type="function">
    <text evidence="10">Protein L1 is also a translational repressor protein, it controls the translation of the L11 operon by binding to its mRNA.</text>
</comment>
<dbReference type="PIRSF" id="PIRSF002155">
    <property type="entry name" value="Ribosomal_L1"/>
    <property type="match status" value="1"/>
</dbReference>
<reference evidence="12" key="1">
    <citation type="submission" date="2020-01" db="EMBL/GenBank/DDBJ databases">
        <authorList>
            <person name="Meier V. D."/>
            <person name="Meier V D."/>
        </authorList>
    </citation>
    <scope>NUCLEOTIDE SEQUENCE</scope>
    <source>
        <strain evidence="12">HLG_WM_MAG_12</strain>
    </source>
</reference>
<dbReference type="Gene3D" id="3.30.190.20">
    <property type="match status" value="1"/>
</dbReference>
<dbReference type="NCBIfam" id="TIGR01169">
    <property type="entry name" value="rplA_bact"/>
    <property type="match status" value="1"/>
</dbReference>
<dbReference type="PANTHER" id="PTHR36427:SF3">
    <property type="entry name" value="LARGE RIBOSOMAL SUBUNIT PROTEIN UL1M"/>
    <property type="match status" value="1"/>
</dbReference>
<keyword evidence="2 10" id="KW-0678">Repressor</keyword>
<dbReference type="Gene3D" id="3.40.50.790">
    <property type="match status" value="1"/>
</dbReference>
<evidence type="ECO:0000256" key="10">
    <source>
        <dbReference type="HAMAP-Rule" id="MF_01318"/>
    </source>
</evidence>
<dbReference type="GO" id="GO:0006412">
    <property type="term" value="P:translation"/>
    <property type="evidence" value="ECO:0007669"/>
    <property type="project" value="UniProtKB-UniRule"/>
</dbReference>
<dbReference type="InterPro" id="IPR005878">
    <property type="entry name" value="Ribosom_uL1_bac-type"/>
</dbReference>
<dbReference type="SUPFAM" id="SSF56808">
    <property type="entry name" value="Ribosomal protein L1"/>
    <property type="match status" value="1"/>
</dbReference>
<evidence type="ECO:0000256" key="7">
    <source>
        <dbReference type="ARBA" id="ARBA00022980"/>
    </source>
</evidence>
<dbReference type="PROSITE" id="PS01199">
    <property type="entry name" value="RIBOSOMAL_L1"/>
    <property type="match status" value="1"/>
</dbReference>
<comment type="function">
    <text evidence="10">Binds directly to 23S rRNA. The L1 stalk is quite mobile in the ribosome, and is involved in E site tRNA release.</text>
</comment>
<dbReference type="FunFam" id="3.40.50.790:FF:000001">
    <property type="entry name" value="50S ribosomal protein L1"/>
    <property type="match status" value="1"/>
</dbReference>
<keyword evidence="8 10" id="KW-0687">Ribonucleoprotein</keyword>
<dbReference type="InterPro" id="IPR023673">
    <property type="entry name" value="Ribosomal_uL1_CS"/>
</dbReference>
<evidence type="ECO:0000256" key="9">
    <source>
        <dbReference type="ARBA" id="ARBA00035241"/>
    </source>
</evidence>
<dbReference type="GO" id="GO:0022625">
    <property type="term" value="C:cytosolic large ribosomal subunit"/>
    <property type="evidence" value="ECO:0007669"/>
    <property type="project" value="TreeGrafter"/>
</dbReference>
<dbReference type="InterPro" id="IPR016095">
    <property type="entry name" value="Ribosomal_uL1_3-a/b-sand"/>
</dbReference>
<evidence type="ECO:0000256" key="4">
    <source>
        <dbReference type="ARBA" id="ARBA00022730"/>
    </source>
</evidence>
<gene>
    <name evidence="10" type="primary">rplA</name>
    <name evidence="12" type="ORF">HELGO_WM16527</name>
</gene>
<comment type="subunit">
    <text evidence="10">Part of the 50S ribosomal subunit.</text>
</comment>
<sequence>MPKKQSKRIEELLKKVDVTKTYTIEDAVSTVKDLKSAKFDETVEVSLKLNVDPKHADQMVRGTVLLPAGTGKKVVVAVIADEAKSDEAKNAGADIVGDDIIDDIKAGKINFDVLVATPNMMGKIGQVARILGPKGLMPNPKTGTVTMDVADAVKKIKMGQVNFRVDKQGNIHSGIGKSSFSDENIKDNLTAFIKMINKQKPSSSKGKYIQSANLSLSMSPSISLDTLELIEIK</sequence>
<dbReference type="CDD" id="cd00403">
    <property type="entry name" value="Ribosomal_L1"/>
    <property type="match status" value="1"/>
</dbReference>
<evidence type="ECO:0000256" key="2">
    <source>
        <dbReference type="ARBA" id="ARBA00022491"/>
    </source>
</evidence>
<dbReference type="GO" id="GO:0003735">
    <property type="term" value="F:structural constituent of ribosome"/>
    <property type="evidence" value="ECO:0007669"/>
    <property type="project" value="InterPro"/>
</dbReference>
<evidence type="ECO:0000256" key="3">
    <source>
        <dbReference type="ARBA" id="ARBA00022555"/>
    </source>
</evidence>